<sequence>MLKYQQIANEIETYIKEHELQQSDKLPVLETLMTQFEASKSTITKSLDLLEKKGVVYQVRGSGIFVRRHKRKGYISLFSNQGFAKELEGYHLTSEAIELEVRKPTEEVAHNLNIGLDDDIYYVKRVRYINGQTLCLEESFYNKSIVTYLNKEIISDSIFNYISEGLGLKIGFSDLYLRADKLEEEEAKYLGLQKGDPKIYVESIFHLTNGQPFDFSKISYNYEQSHFLIQGTSHFL</sequence>
<evidence type="ECO:0000256" key="3">
    <source>
        <dbReference type="ARBA" id="ARBA00023163"/>
    </source>
</evidence>
<dbReference type="EMBL" id="CP121671">
    <property type="protein sequence ID" value="WFT75624.1"/>
    <property type="molecule type" value="Genomic_DNA"/>
</dbReference>
<organism evidence="5 6">
    <name type="scientific">Halobacillus naozhouensis</name>
    <dbReference type="NCBI Taxonomy" id="554880"/>
    <lineage>
        <taxon>Bacteria</taxon>
        <taxon>Bacillati</taxon>
        <taxon>Bacillota</taxon>
        <taxon>Bacilli</taxon>
        <taxon>Bacillales</taxon>
        <taxon>Bacillaceae</taxon>
        <taxon>Halobacillus</taxon>
    </lineage>
</organism>
<keyword evidence="3" id="KW-0804">Transcription</keyword>
<accession>A0ABY8J2H9</accession>
<dbReference type="Pfam" id="PF07702">
    <property type="entry name" value="UTRA"/>
    <property type="match status" value="1"/>
</dbReference>
<dbReference type="SUPFAM" id="SSF64288">
    <property type="entry name" value="Chorismate lyase-like"/>
    <property type="match status" value="1"/>
</dbReference>
<evidence type="ECO:0000313" key="6">
    <source>
        <dbReference type="Proteomes" id="UP001221597"/>
    </source>
</evidence>
<keyword evidence="6" id="KW-1185">Reference proteome</keyword>
<evidence type="ECO:0000313" key="5">
    <source>
        <dbReference type="EMBL" id="WFT75624.1"/>
    </source>
</evidence>
<dbReference type="Proteomes" id="UP001221597">
    <property type="component" value="Chromosome"/>
</dbReference>
<evidence type="ECO:0000256" key="1">
    <source>
        <dbReference type="ARBA" id="ARBA00023015"/>
    </source>
</evidence>
<dbReference type="RefSeq" id="WP_283077590.1">
    <property type="nucleotide sequence ID" value="NZ_CP121671.1"/>
</dbReference>
<proteinExistence type="predicted"/>
<dbReference type="Gene3D" id="1.10.10.10">
    <property type="entry name" value="Winged helix-like DNA-binding domain superfamily/Winged helix DNA-binding domain"/>
    <property type="match status" value="1"/>
</dbReference>
<dbReference type="InterPro" id="IPR028978">
    <property type="entry name" value="Chorismate_lyase_/UTRA_dom_sf"/>
</dbReference>
<dbReference type="Gene3D" id="3.40.1410.10">
    <property type="entry name" value="Chorismate lyase-like"/>
    <property type="match status" value="1"/>
</dbReference>
<keyword evidence="1" id="KW-0805">Transcription regulation</keyword>
<dbReference type="SUPFAM" id="SSF46785">
    <property type="entry name" value="Winged helix' DNA-binding domain"/>
    <property type="match status" value="1"/>
</dbReference>
<gene>
    <name evidence="5" type="ORF">P9989_04330</name>
</gene>
<dbReference type="SMART" id="SM00345">
    <property type="entry name" value="HTH_GNTR"/>
    <property type="match status" value="1"/>
</dbReference>
<dbReference type="Pfam" id="PF00392">
    <property type="entry name" value="GntR"/>
    <property type="match status" value="1"/>
</dbReference>
<dbReference type="InterPro" id="IPR000524">
    <property type="entry name" value="Tscrpt_reg_HTH_GntR"/>
</dbReference>
<dbReference type="InterPro" id="IPR036388">
    <property type="entry name" value="WH-like_DNA-bd_sf"/>
</dbReference>
<dbReference type="InterPro" id="IPR050679">
    <property type="entry name" value="Bact_HTH_transcr_reg"/>
</dbReference>
<feature type="domain" description="HTH gntR-type" evidence="4">
    <location>
        <begin position="1"/>
        <end position="69"/>
    </location>
</feature>
<dbReference type="InterPro" id="IPR036390">
    <property type="entry name" value="WH_DNA-bd_sf"/>
</dbReference>
<evidence type="ECO:0000259" key="4">
    <source>
        <dbReference type="PROSITE" id="PS50949"/>
    </source>
</evidence>
<dbReference type="SMART" id="SM00866">
    <property type="entry name" value="UTRA"/>
    <property type="match status" value="1"/>
</dbReference>
<dbReference type="PANTHER" id="PTHR44846">
    <property type="entry name" value="MANNOSYL-D-GLYCERATE TRANSPORT/METABOLISM SYSTEM REPRESSOR MNGR-RELATED"/>
    <property type="match status" value="1"/>
</dbReference>
<dbReference type="PROSITE" id="PS50949">
    <property type="entry name" value="HTH_GNTR"/>
    <property type="match status" value="1"/>
</dbReference>
<name>A0ABY8J2H9_9BACI</name>
<dbReference type="PANTHER" id="PTHR44846:SF4">
    <property type="entry name" value="HTH GNTR-TYPE DOMAIN-CONTAINING PROTEIN"/>
    <property type="match status" value="1"/>
</dbReference>
<dbReference type="CDD" id="cd07377">
    <property type="entry name" value="WHTH_GntR"/>
    <property type="match status" value="1"/>
</dbReference>
<protein>
    <submittedName>
        <fullName evidence="5">GntR family transcriptional regulator</fullName>
    </submittedName>
</protein>
<dbReference type="InterPro" id="IPR011663">
    <property type="entry name" value="UTRA"/>
</dbReference>
<reference evidence="5 6" key="1">
    <citation type="submission" date="2023-04" db="EMBL/GenBank/DDBJ databases">
        <title>Genome sequence of Halobacillus naozhouensis KACC 21980.</title>
        <authorList>
            <person name="Kim S."/>
            <person name="Heo J."/>
            <person name="Kwon S.-W."/>
        </authorList>
    </citation>
    <scope>NUCLEOTIDE SEQUENCE [LARGE SCALE GENOMIC DNA]</scope>
    <source>
        <strain evidence="5 6">KCTC 13234</strain>
    </source>
</reference>
<evidence type="ECO:0000256" key="2">
    <source>
        <dbReference type="ARBA" id="ARBA00023125"/>
    </source>
</evidence>
<keyword evidence="2" id="KW-0238">DNA-binding</keyword>